<name>A0ABU7AXY9_9TELE</name>
<feature type="chain" id="PRO_5047062938" description="Secreted protein" evidence="1">
    <location>
        <begin position="22"/>
        <end position="103"/>
    </location>
</feature>
<keyword evidence="1" id="KW-0732">Signal</keyword>
<evidence type="ECO:0000313" key="3">
    <source>
        <dbReference type="Proteomes" id="UP001345963"/>
    </source>
</evidence>
<organism evidence="2 3">
    <name type="scientific">Ataeniobius toweri</name>
    <dbReference type="NCBI Taxonomy" id="208326"/>
    <lineage>
        <taxon>Eukaryota</taxon>
        <taxon>Metazoa</taxon>
        <taxon>Chordata</taxon>
        <taxon>Craniata</taxon>
        <taxon>Vertebrata</taxon>
        <taxon>Euteleostomi</taxon>
        <taxon>Actinopterygii</taxon>
        <taxon>Neopterygii</taxon>
        <taxon>Teleostei</taxon>
        <taxon>Neoteleostei</taxon>
        <taxon>Acanthomorphata</taxon>
        <taxon>Ovalentaria</taxon>
        <taxon>Atherinomorphae</taxon>
        <taxon>Cyprinodontiformes</taxon>
        <taxon>Goodeidae</taxon>
        <taxon>Ataeniobius</taxon>
    </lineage>
</organism>
<sequence length="103" mass="11580">MFRHLSSSLLCVSSLFILVYTHHNVVNCCLSDKISHSGCSSAPVAAKSVWPPLEALWESGHNHAEVCFFISKHTLFASCCFFLFSRHYRVAGLLTLTMTWCKL</sequence>
<accession>A0ABU7AXY9</accession>
<protein>
    <recommendedName>
        <fullName evidence="4">Secreted protein</fullName>
    </recommendedName>
</protein>
<gene>
    <name evidence="2" type="ORF">ATANTOWER_011329</name>
</gene>
<reference evidence="2 3" key="1">
    <citation type="submission" date="2021-07" db="EMBL/GenBank/DDBJ databases">
        <authorList>
            <person name="Palmer J.M."/>
        </authorList>
    </citation>
    <scope>NUCLEOTIDE SEQUENCE [LARGE SCALE GENOMIC DNA]</scope>
    <source>
        <strain evidence="2 3">AT_MEX2019</strain>
        <tissue evidence="2">Muscle</tissue>
    </source>
</reference>
<evidence type="ECO:0008006" key="4">
    <source>
        <dbReference type="Google" id="ProtNLM"/>
    </source>
</evidence>
<dbReference type="EMBL" id="JAHUTI010031966">
    <property type="protein sequence ID" value="MED6242884.1"/>
    <property type="molecule type" value="Genomic_DNA"/>
</dbReference>
<dbReference type="Proteomes" id="UP001345963">
    <property type="component" value="Unassembled WGS sequence"/>
</dbReference>
<comment type="caution">
    <text evidence="2">The sequence shown here is derived from an EMBL/GenBank/DDBJ whole genome shotgun (WGS) entry which is preliminary data.</text>
</comment>
<feature type="signal peptide" evidence="1">
    <location>
        <begin position="1"/>
        <end position="21"/>
    </location>
</feature>
<proteinExistence type="predicted"/>
<evidence type="ECO:0000313" key="2">
    <source>
        <dbReference type="EMBL" id="MED6242884.1"/>
    </source>
</evidence>
<evidence type="ECO:0000256" key="1">
    <source>
        <dbReference type="SAM" id="SignalP"/>
    </source>
</evidence>
<keyword evidence="3" id="KW-1185">Reference proteome</keyword>